<gene>
    <name evidence="2" type="ORF">ELQ94_16960</name>
</gene>
<feature type="transmembrane region" description="Helical" evidence="1">
    <location>
        <begin position="28"/>
        <end position="50"/>
    </location>
</feature>
<reference evidence="2 3" key="1">
    <citation type="submission" date="2018-12" db="EMBL/GenBank/DDBJ databases">
        <authorList>
            <person name="Li F."/>
        </authorList>
    </citation>
    <scope>NUCLEOTIDE SEQUENCE [LARGE SCALE GENOMIC DNA]</scope>
    <source>
        <strain evidence="2 3">EGI 6500705</strain>
    </source>
</reference>
<dbReference type="Proteomes" id="UP000274909">
    <property type="component" value="Unassembled WGS sequence"/>
</dbReference>
<evidence type="ECO:0000313" key="3">
    <source>
        <dbReference type="Proteomes" id="UP000274909"/>
    </source>
</evidence>
<name>A0A433JMT7_9MICO</name>
<dbReference type="EMBL" id="RZGZ01000007">
    <property type="protein sequence ID" value="RUQ96937.1"/>
    <property type="molecule type" value="Genomic_DNA"/>
</dbReference>
<evidence type="ECO:0000256" key="1">
    <source>
        <dbReference type="SAM" id="Phobius"/>
    </source>
</evidence>
<proteinExistence type="predicted"/>
<dbReference type="OrthoDB" id="5108483at2"/>
<accession>A0A433JMT7</accession>
<evidence type="ECO:0008006" key="4">
    <source>
        <dbReference type="Google" id="ProtNLM"/>
    </source>
</evidence>
<dbReference type="RefSeq" id="WP_127051567.1">
    <property type="nucleotide sequence ID" value="NZ_RZGZ01000007.1"/>
</dbReference>
<keyword evidence="1" id="KW-0812">Transmembrane</keyword>
<keyword evidence="1" id="KW-0472">Membrane</keyword>
<protein>
    <recommendedName>
        <fullName evidence="4">PH domain-containing protein</fullName>
    </recommendedName>
</protein>
<evidence type="ECO:0000313" key="2">
    <source>
        <dbReference type="EMBL" id="RUQ96937.1"/>
    </source>
</evidence>
<feature type="transmembrane region" description="Helical" evidence="1">
    <location>
        <begin position="56"/>
        <end position="81"/>
    </location>
</feature>
<keyword evidence="3" id="KW-1185">Reference proteome</keyword>
<sequence length="192" mass="20556">MTDAPTSFPPLIVGTDAAAVRRVFRGPLILTSVMACLVAAVAVAVGVGVASSSDDVVLGFVLGLVVLLWSAYFVWMLVYLVRAVERRASIGRALTLDHDGMEWAIPEGSIVVPWPLITAVSSRTRSRYRILTYRLADGVTAETPGVRSDLSRKHVRLITRRGLQIGSAGIDVSIDTIVAATAAFTQGRLVPR</sequence>
<keyword evidence="1" id="KW-1133">Transmembrane helix</keyword>
<dbReference type="AlphaFoldDB" id="A0A433JMT7"/>
<comment type="caution">
    <text evidence="2">The sequence shown here is derived from an EMBL/GenBank/DDBJ whole genome shotgun (WGS) entry which is preliminary data.</text>
</comment>
<organism evidence="2 3">
    <name type="scientific">Labedella endophytica</name>
    <dbReference type="NCBI Taxonomy" id="1523160"/>
    <lineage>
        <taxon>Bacteria</taxon>
        <taxon>Bacillati</taxon>
        <taxon>Actinomycetota</taxon>
        <taxon>Actinomycetes</taxon>
        <taxon>Micrococcales</taxon>
        <taxon>Microbacteriaceae</taxon>
        <taxon>Labedella</taxon>
    </lineage>
</organism>